<comment type="caution">
    <text evidence="10">The sequence shown here is derived from an EMBL/GenBank/DDBJ whole genome shotgun (WGS) entry which is preliminary data.</text>
</comment>
<proteinExistence type="inferred from homology"/>
<organism evidence="10 11">
    <name type="scientific">Candidatus Stercoripulliclostridium merdipullorum</name>
    <dbReference type="NCBI Taxonomy" id="2840952"/>
    <lineage>
        <taxon>Bacteria</taxon>
        <taxon>Bacillati</taxon>
        <taxon>Bacillota</taxon>
        <taxon>Clostridia</taxon>
        <taxon>Eubacteriales</taxon>
        <taxon>Candidatus Stercoripulliclostridium</taxon>
    </lineage>
</organism>
<dbReference type="NCBIfam" id="TIGR00739">
    <property type="entry name" value="yajC"/>
    <property type="match status" value="1"/>
</dbReference>
<keyword evidence="8" id="KW-0811">Translocation</keyword>
<dbReference type="AlphaFoldDB" id="A0A9D1NB02"/>
<evidence type="ECO:0000256" key="1">
    <source>
        <dbReference type="ARBA" id="ARBA00004162"/>
    </source>
</evidence>
<evidence type="ECO:0000256" key="3">
    <source>
        <dbReference type="ARBA" id="ARBA00022448"/>
    </source>
</evidence>
<keyword evidence="7" id="KW-1133">Transmembrane helix</keyword>
<evidence type="ECO:0000313" key="11">
    <source>
        <dbReference type="Proteomes" id="UP000886891"/>
    </source>
</evidence>
<dbReference type="Pfam" id="PF02699">
    <property type="entry name" value="YajC"/>
    <property type="match status" value="1"/>
</dbReference>
<dbReference type="PANTHER" id="PTHR33909">
    <property type="entry name" value="SEC TRANSLOCON ACCESSORY COMPLEX SUBUNIT YAJC"/>
    <property type="match status" value="1"/>
</dbReference>
<comment type="similarity">
    <text evidence="2">Belongs to the YajC family.</text>
</comment>
<name>A0A9D1NB02_9FIRM</name>
<evidence type="ECO:0000256" key="6">
    <source>
        <dbReference type="ARBA" id="ARBA00022927"/>
    </source>
</evidence>
<dbReference type="SMART" id="SM01323">
    <property type="entry name" value="YajC"/>
    <property type="match status" value="1"/>
</dbReference>
<evidence type="ECO:0000256" key="7">
    <source>
        <dbReference type="ARBA" id="ARBA00022989"/>
    </source>
</evidence>
<evidence type="ECO:0000256" key="9">
    <source>
        <dbReference type="ARBA" id="ARBA00023136"/>
    </source>
</evidence>
<sequence>MIAILGVFFVLMIVMTIIPQRKQKKKMQEMMNSLAVGDKVMTIGGFIGTIEEINTDSDRFTLNIGNEENKVLVVLVRNAIRTKL</sequence>
<evidence type="ECO:0000313" key="10">
    <source>
        <dbReference type="EMBL" id="HIU99524.1"/>
    </source>
</evidence>
<dbReference type="GO" id="GO:0005886">
    <property type="term" value="C:plasma membrane"/>
    <property type="evidence" value="ECO:0007669"/>
    <property type="project" value="UniProtKB-SubCell"/>
</dbReference>
<keyword evidence="5" id="KW-0812">Transmembrane</keyword>
<reference evidence="10" key="2">
    <citation type="journal article" date="2021" name="PeerJ">
        <title>Extensive microbial diversity within the chicken gut microbiome revealed by metagenomics and culture.</title>
        <authorList>
            <person name="Gilroy R."/>
            <person name="Ravi A."/>
            <person name="Getino M."/>
            <person name="Pursley I."/>
            <person name="Horton D.L."/>
            <person name="Alikhan N.F."/>
            <person name="Baker D."/>
            <person name="Gharbi K."/>
            <person name="Hall N."/>
            <person name="Watson M."/>
            <person name="Adriaenssens E.M."/>
            <person name="Foster-Nyarko E."/>
            <person name="Jarju S."/>
            <person name="Secka A."/>
            <person name="Antonio M."/>
            <person name="Oren A."/>
            <person name="Chaudhuri R.R."/>
            <person name="La Ragione R."/>
            <person name="Hildebrand F."/>
            <person name="Pallen M.J."/>
        </authorList>
    </citation>
    <scope>NUCLEOTIDE SEQUENCE</scope>
    <source>
        <strain evidence="10">23406</strain>
    </source>
</reference>
<dbReference type="InterPro" id="IPR003849">
    <property type="entry name" value="Preprotein_translocase_YajC"/>
</dbReference>
<keyword evidence="9" id="KW-0472">Membrane</keyword>
<dbReference type="PANTHER" id="PTHR33909:SF1">
    <property type="entry name" value="SEC TRANSLOCON ACCESSORY COMPLEX SUBUNIT YAJC"/>
    <property type="match status" value="1"/>
</dbReference>
<dbReference type="GO" id="GO:0015031">
    <property type="term" value="P:protein transport"/>
    <property type="evidence" value="ECO:0007669"/>
    <property type="project" value="UniProtKB-KW"/>
</dbReference>
<dbReference type="EMBL" id="DVOH01000003">
    <property type="protein sequence ID" value="HIU99524.1"/>
    <property type="molecule type" value="Genomic_DNA"/>
</dbReference>
<dbReference type="Proteomes" id="UP000886891">
    <property type="component" value="Unassembled WGS sequence"/>
</dbReference>
<keyword evidence="3" id="KW-0813">Transport</keyword>
<comment type="subcellular location">
    <subcellularLocation>
        <location evidence="1">Cell membrane</location>
        <topology evidence="1">Single-pass membrane protein</topology>
    </subcellularLocation>
</comment>
<evidence type="ECO:0000256" key="2">
    <source>
        <dbReference type="ARBA" id="ARBA00006742"/>
    </source>
</evidence>
<protein>
    <submittedName>
        <fullName evidence="10">Preprotein translocase subunit YajC</fullName>
    </submittedName>
</protein>
<gene>
    <name evidence="10" type="primary">yajC</name>
    <name evidence="10" type="ORF">IAB14_00225</name>
</gene>
<evidence type="ECO:0000256" key="4">
    <source>
        <dbReference type="ARBA" id="ARBA00022475"/>
    </source>
</evidence>
<evidence type="ECO:0000256" key="5">
    <source>
        <dbReference type="ARBA" id="ARBA00022692"/>
    </source>
</evidence>
<keyword evidence="4" id="KW-1003">Cell membrane</keyword>
<accession>A0A9D1NB02</accession>
<reference evidence="10" key="1">
    <citation type="submission" date="2020-10" db="EMBL/GenBank/DDBJ databases">
        <authorList>
            <person name="Gilroy R."/>
        </authorList>
    </citation>
    <scope>NUCLEOTIDE SEQUENCE</scope>
    <source>
        <strain evidence="10">23406</strain>
    </source>
</reference>
<evidence type="ECO:0000256" key="8">
    <source>
        <dbReference type="ARBA" id="ARBA00023010"/>
    </source>
</evidence>
<keyword evidence="6" id="KW-0653">Protein transport</keyword>